<name>A0A244EV54_PSESX</name>
<gene>
    <name evidence="2" type="ORF">BW686_07385</name>
    <name evidence="3" type="ORF">BW686_07405</name>
</gene>
<proteinExistence type="predicted"/>
<evidence type="ECO:0000313" key="4">
    <source>
        <dbReference type="Proteomes" id="UP000195128"/>
    </source>
</evidence>
<keyword evidence="1" id="KW-1133">Transmembrane helix</keyword>
<accession>A0A244EV54</accession>
<feature type="transmembrane region" description="Helical" evidence="1">
    <location>
        <begin position="49"/>
        <end position="78"/>
    </location>
</feature>
<dbReference type="Proteomes" id="UP000195128">
    <property type="component" value="Unassembled WGS sequence"/>
</dbReference>
<reference evidence="2 4" key="1">
    <citation type="submission" date="2017-01" db="EMBL/GenBank/DDBJ databases">
        <authorList>
            <person name="Mah S.A."/>
            <person name="Swanson W.J."/>
            <person name="Moy G.W."/>
            <person name="Vacquier V.D."/>
        </authorList>
    </citation>
    <scope>NUCLEOTIDE SEQUENCE [LARGE SCALE GENOMIC DNA]</scope>
    <source>
        <strain evidence="2">PDD-32b-74</strain>
    </source>
</reference>
<evidence type="ECO:0000256" key="1">
    <source>
        <dbReference type="SAM" id="Phobius"/>
    </source>
</evidence>
<dbReference type="EMBL" id="MTSA01000005">
    <property type="protein sequence ID" value="OUM07850.1"/>
    <property type="molecule type" value="Genomic_DNA"/>
</dbReference>
<protein>
    <submittedName>
        <fullName evidence="2">Uncharacterized protein</fullName>
    </submittedName>
</protein>
<keyword evidence="1" id="KW-0472">Membrane</keyword>
<dbReference type="EMBL" id="MTSA01000005">
    <property type="protein sequence ID" value="OUM07852.1"/>
    <property type="molecule type" value="Genomic_DNA"/>
</dbReference>
<evidence type="ECO:0000313" key="2">
    <source>
        <dbReference type="EMBL" id="OUM07850.1"/>
    </source>
</evidence>
<organism evidence="2 4">
    <name type="scientific">Pseudomonas syringae</name>
    <dbReference type="NCBI Taxonomy" id="317"/>
    <lineage>
        <taxon>Bacteria</taxon>
        <taxon>Pseudomonadati</taxon>
        <taxon>Pseudomonadota</taxon>
        <taxon>Gammaproteobacteria</taxon>
        <taxon>Pseudomonadales</taxon>
        <taxon>Pseudomonadaceae</taxon>
        <taxon>Pseudomonas</taxon>
    </lineage>
</organism>
<dbReference type="AlphaFoldDB" id="A0A244EV54"/>
<evidence type="ECO:0000313" key="3">
    <source>
        <dbReference type="EMBL" id="OUM07852.1"/>
    </source>
</evidence>
<sequence length="82" mass="9557">MEDQKWLIHILQLRLAYWAPLCFHTLYFPPSKVKKYHVRFRHSLALIRLLCSAGMSMSSMISNIQSSAYLTMLLLLAFKSVP</sequence>
<keyword evidence="1" id="KW-0812">Transmembrane</keyword>
<comment type="caution">
    <text evidence="2">The sequence shown here is derived from an EMBL/GenBank/DDBJ whole genome shotgun (WGS) entry which is preliminary data.</text>
</comment>